<keyword evidence="1" id="KW-0614">Plasmid</keyword>
<geneLocation type="plasmid" evidence="1">
    <name>pAF23</name>
</geneLocation>
<organism evidence="1">
    <name type="scientific">Escherichia coli</name>
    <dbReference type="NCBI Taxonomy" id="562"/>
    <lineage>
        <taxon>Bacteria</taxon>
        <taxon>Pseudomonadati</taxon>
        <taxon>Pseudomonadota</taxon>
        <taxon>Gammaproteobacteria</taxon>
        <taxon>Enterobacterales</taxon>
        <taxon>Enterobacteriaceae</taxon>
        <taxon>Escherichia</taxon>
    </lineage>
</organism>
<dbReference type="EMBL" id="KX032519">
    <property type="protein sequence ID" value="ANC48608.1"/>
    <property type="molecule type" value="Genomic_DNA"/>
</dbReference>
<reference evidence="1" key="1">
    <citation type="submission" date="2016-04" db="EMBL/GenBank/DDBJ databases">
        <authorList>
            <person name="Kieffer N."/>
            <person name="Poirel L."/>
            <person name="Brink A."/>
            <person name="Coetze J."/>
            <person name="Jayol A."/>
            <person name="Nordmann P."/>
        </authorList>
    </citation>
    <scope>NUCLEOTIDE SEQUENCE</scope>
    <source>
        <strain evidence="1">Af23</strain>
        <plasmid evidence="1">pAF23</plasmid>
    </source>
</reference>
<protein>
    <submittedName>
        <fullName evidence="1">Shufflon protein</fullName>
    </submittedName>
</protein>
<name>A0A160HR45_ECOLX</name>
<proteinExistence type="predicted"/>
<accession>A0A160HR45</accession>
<sequence length="46" mass="5115">MDNRSHCHLVFLPASVPGVSVMQKIRTGGSRIILRGQLQPMMPIEL</sequence>
<dbReference type="AlphaFoldDB" id="A0A160HR45"/>
<evidence type="ECO:0000313" key="1">
    <source>
        <dbReference type="EMBL" id="ANC48608.1"/>
    </source>
</evidence>